<name>A0A6J6KMI6_9ZZZZ</name>
<evidence type="ECO:0000313" key="4">
    <source>
        <dbReference type="EMBL" id="CAB4649129.1"/>
    </source>
</evidence>
<evidence type="ECO:0000259" key="3">
    <source>
        <dbReference type="Pfam" id="PF00746"/>
    </source>
</evidence>
<dbReference type="EMBL" id="CAEZWE010000019">
    <property type="protein sequence ID" value="CAB4649129.1"/>
    <property type="molecule type" value="Genomic_DNA"/>
</dbReference>
<organism evidence="4">
    <name type="scientific">freshwater metagenome</name>
    <dbReference type="NCBI Taxonomy" id="449393"/>
    <lineage>
        <taxon>unclassified sequences</taxon>
        <taxon>metagenomes</taxon>
        <taxon>ecological metagenomes</taxon>
    </lineage>
</organism>
<reference evidence="4" key="1">
    <citation type="submission" date="2020-05" db="EMBL/GenBank/DDBJ databases">
        <authorList>
            <person name="Chiriac C."/>
            <person name="Salcher M."/>
            <person name="Ghai R."/>
            <person name="Kavagutti S V."/>
        </authorList>
    </citation>
    <scope>NUCLEOTIDE SEQUENCE</scope>
</reference>
<evidence type="ECO:0000256" key="1">
    <source>
        <dbReference type="ARBA" id="ARBA00022525"/>
    </source>
</evidence>
<keyword evidence="1" id="KW-0964">Secreted</keyword>
<dbReference type="Gene3D" id="2.40.30.20">
    <property type="match status" value="1"/>
</dbReference>
<evidence type="ECO:0000256" key="2">
    <source>
        <dbReference type="SAM" id="Phobius"/>
    </source>
</evidence>
<keyword evidence="2" id="KW-1133">Transmembrane helix</keyword>
<sequence length="648" mass="68048">MKIIKSRAVVMGKLLIASGLIMSVVAASPVSASVTSPSPVDTSNAIRWNADGSPIGDIVYEFIDADDRTKRIEAPFPLNFYGTRFPSLCLSTNGLVYPIASVTTSCSASYDKSLEYLALNNQSGLIAALALDLDLGEEIHNPQRESTEELQIASVNAAGNVVTVTTTEAHGYRIGELIRASTNPDFGAGGFAGNRVQTIPSPTTFTLENSQSLADGTYAPSAGDRAVVFREVIFERVEELSLSGTTLTVKTSGDSDFGIGGKFTFTKTGIPALDNGKFVVASRVDRQNFTVTVPASVTDVDSTQAGDQTTMLFNSNNPRALERDEVGAIQQVYFGTTTVDGRDAYSLTWYRTGTNDTSTNGINGGRFPAVNPETLSITLQLLIIKRSTGSDAAGWDFDYEVNIGHATDASDGYQSTSPGSGCGSSTLADLALCRWGIGTARYYLGPDISSFSHDGTVLTVNTATPHGLTVGKYVRPVDLCNSNSNCFDGVSKVVSVVDADTVTINFSGSSFAEEAAPANAKLGYSESSELFPNTSVLDLRDAGGSTALVRNSLNSNVLGRYTFGMVNGQVTGFLVPTMGAGVSGTPPAAPAAPATTVAPVTTTPTAAEQQLVTTKRLPATGNAVNSLLLMSLAMMLTGGLLLRRTREM</sequence>
<protein>
    <submittedName>
        <fullName evidence="4">Unannotated protein</fullName>
    </submittedName>
</protein>
<feature type="transmembrane region" description="Helical" evidence="2">
    <location>
        <begin position="623"/>
        <end position="642"/>
    </location>
</feature>
<gene>
    <name evidence="4" type="ORF">UFOPK2169_00644</name>
</gene>
<dbReference type="InterPro" id="IPR019931">
    <property type="entry name" value="LPXTG_anchor"/>
</dbReference>
<feature type="domain" description="Gram-positive cocci surface proteins LPxTG" evidence="3">
    <location>
        <begin position="614"/>
        <end position="647"/>
    </location>
</feature>
<dbReference type="Pfam" id="PF00746">
    <property type="entry name" value="Gram_pos_anchor"/>
    <property type="match status" value="1"/>
</dbReference>
<accession>A0A6J6KMI6</accession>
<keyword evidence="2" id="KW-0472">Membrane</keyword>
<proteinExistence type="predicted"/>
<dbReference type="AlphaFoldDB" id="A0A6J6KMI6"/>
<dbReference type="InterPro" id="IPR023366">
    <property type="entry name" value="ATP_synth_asu-like_sf"/>
</dbReference>
<dbReference type="NCBIfam" id="TIGR01167">
    <property type="entry name" value="LPXTG_anchor"/>
    <property type="match status" value="1"/>
</dbReference>
<keyword evidence="2" id="KW-0812">Transmembrane</keyword>